<sequence length="1029" mass="112807">MKLGDFHLIDGVRLGAAHRVADGSAYVDGQWSFPYHRYSYPVGQGYSYPVGNISYPSGSGWSFPWGDWSYPQGFWSFPFGNWSYPNGWSYPNWEGWSYVLGDGWSYPETGWSFPWWDGWSYKGTGWSFPKGYWSYDYVDNWSYQLHSGYSFPGGWSYKEGWSYDRLFGSEREQFTAGQVVLTSYLSAWWLNVVTRGAFGTEALGHPVGGRVVPVSWGTLQVHPSAHGFMTYHLDSMKEPWIGQVSKGYMRNRRHVLSCYAWVDDVEDGDGEVYLEADWGAGGLTAFSNPGWNGTWAAQYNDNFRRIAPNGDVDSSHTVPAGKGIYRFWVTIPQQSAGLSLRTRIRTARGDFFTDRVKLEPEFPMDTGQATAASGDWFEDSSKAWGVNQWAGKQVVIVSGVYAPLVRDVLSNTHDRIVIDGAWQINGVESYELRDVGSNSRPTAYVDEGMTSGWLQEVRGESIRGGLITLGGETISEAVGGARIRILDRNNNQIVSIGENLASGDFRGIDLARGAGVRIAEGSGGEVTVGDNIVINEFGYFTYDDDGSETVALRSSGRFTLATSNQWKQRLEFDHEAGLAFYDDANVPFVSFNPETGTVYLGKEYQAHIAITPTGVTVDGSLLVRGTVTADAFNIAQHIVGSRFDSDLPSAGEISWSDVTLNFHGEVYSVADGNTSLQYIWWDADSPEEFQESGVLPTMHPVDDVLIGENDGGTFKPLWGVRHVHGGIILADTVTVAKIYVDDILQIADGGEFVFGSGTRDVDLTGFSIYQDGATAKMVGQAAGVDQWYVDTDGIWKAAGGNIYADANGFHVALSASQVQDRSVELAGLASTRYSRFLGMDDGSYITGIVATSNTATGGKAGTQMIANSANNALASLQLVADEDDEANNFYATIELQDLGNSVYSYILLKPTYFAMAHALAQINVGINTFSAFSDGVGVVSIANASTPPTSGAANASMLYAADVSSSSELFAYDEAGNAAQLTPHDPETGEWYFYSFNTKSGRHQRCDMEKLAKFIDKKFGTKFYEEWRE</sequence>
<proteinExistence type="predicted"/>
<name>A0A6M3KKA1_9ZZZZ</name>
<dbReference type="EMBL" id="MT142471">
    <property type="protein sequence ID" value="QJA81835.1"/>
    <property type="molecule type" value="Genomic_DNA"/>
</dbReference>
<accession>A0A6M3KKA1</accession>
<protein>
    <submittedName>
        <fullName evidence="1">Uncharacterized protein</fullName>
    </submittedName>
</protein>
<dbReference type="AlphaFoldDB" id="A0A6M3KKA1"/>
<reference evidence="1" key="1">
    <citation type="submission" date="2020-03" db="EMBL/GenBank/DDBJ databases">
        <title>The deep terrestrial virosphere.</title>
        <authorList>
            <person name="Holmfeldt K."/>
            <person name="Nilsson E."/>
            <person name="Simone D."/>
            <person name="Lopez-Fernandez M."/>
            <person name="Wu X."/>
            <person name="de Brujin I."/>
            <person name="Lundin D."/>
            <person name="Andersson A."/>
            <person name="Bertilsson S."/>
            <person name="Dopson M."/>
        </authorList>
    </citation>
    <scope>NUCLEOTIDE SEQUENCE</scope>
    <source>
        <strain evidence="1">MM415A00491</strain>
    </source>
</reference>
<evidence type="ECO:0000313" key="1">
    <source>
        <dbReference type="EMBL" id="QJA81835.1"/>
    </source>
</evidence>
<organism evidence="1">
    <name type="scientific">viral metagenome</name>
    <dbReference type="NCBI Taxonomy" id="1070528"/>
    <lineage>
        <taxon>unclassified sequences</taxon>
        <taxon>metagenomes</taxon>
        <taxon>organismal metagenomes</taxon>
    </lineage>
</organism>
<gene>
    <name evidence="1" type="ORF">MM415A00491_0009</name>
</gene>